<sequence length="168" mass="18995">MPDTMSNPALLSKDATRLHAYWLGKARGAVPVRRSLDPVIEIPQLVASTFLLDRIGPRWRYRLVGTKIVRQVGRDVTGQWFDTLYGDSARFGLEWFEQMRIERRPMHFHGAANAGPARRWGAVELLYLPLSSAPDGPITQLFGGMWFPPDWKDGPLTGWRTVHASALN</sequence>
<dbReference type="AlphaFoldDB" id="A0A8S8XA10"/>
<organism evidence="1 2">
    <name type="scientific">Roseiterribacter gracilis</name>
    <dbReference type="NCBI Taxonomy" id="2812848"/>
    <lineage>
        <taxon>Bacteria</taxon>
        <taxon>Pseudomonadati</taxon>
        <taxon>Pseudomonadota</taxon>
        <taxon>Alphaproteobacteria</taxon>
        <taxon>Rhodospirillales</taxon>
        <taxon>Roseiterribacteraceae</taxon>
        <taxon>Roseiterribacter</taxon>
    </lineage>
</organism>
<accession>A0A8S8XA10</accession>
<dbReference type="EMBL" id="BOPV01000001">
    <property type="protein sequence ID" value="GIL38912.1"/>
    <property type="molecule type" value="Genomic_DNA"/>
</dbReference>
<reference evidence="1" key="1">
    <citation type="submission" date="2021-02" db="EMBL/GenBank/DDBJ databases">
        <title>Genome sequence of Rhodospirillales sp. strain TMPK1 isolated from soil.</title>
        <authorList>
            <person name="Nakai R."/>
            <person name="Kusada H."/>
            <person name="Tamaki H."/>
        </authorList>
    </citation>
    <scope>NUCLEOTIDE SEQUENCE</scope>
    <source>
        <strain evidence="1">TMPK1</strain>
    </source>
</reference>
<evidence type="ECO:0008006" key="3">
    <source>
        <dbReference type="Google" id="ProtNLM"/>
    </source>
</evidence>
<comment type="caution">
    <text evidence="1">The sequence shown here is derived from an EMBL/GenBank/DDBJ whole genome shotgun (WGS) entry which is preliminary data.</text>
</comment>
<dbReference type="InterPro" id="IPR009922">
    <property type="entry name" value="DUF1457"/>
</dbReference>
<dbReference type="RefSeq" id="WP_420242003.1">
    <property type="nucleotide sequence ID" value="NZ_BOPV01000001.1"/>
</dbReference>
<evidence type="ECO:0000313" key="2">
    <source>
        <dbReference type="Proteomes" id="UP000681075"/>
    </source>
</evidence>
<proteinExistence type="predicted"/>
<name>A0A8S8XA10_9PROT</name>
<protein>
    <recommendedName>
        <fullName evidence="3">PAS domain-containing protein</fullName>
    </recommendedName>
</protein>
<dbReference type="Pfam" id="PF07310">
    <property type="entry name" value="PAS_5"/>
    <property type="match status" value="1"/>
</dbReference>
<gene>
    <name evidence="1" type="ORF">TMPK1_11490</name>
</gene>
<dbReference type="Proteomes" id="UP000681075">
    <property type="component" value="Unassembled WGS sequence"/>
</dbReference>
<evidence type="ECO:0000313" key="1">
    <source>
        <dbReference type="EMBL" id="GIL38912.1"/>
    </source>
</evidence>
<keyword evidence="2" id="KW-1185">Reference proteome</keyword>